<comment type="subcellular location">
    <subcellularLocation>
        <location evidence="4">Nucleus</location>
    </subcellularLocation>
</comment>
<evidence type="ECO:0000313" key="9">
    <source>
        <dbReference type="Proteomes" id="UP001567538"/>
    </source>
</evidence>
<evidence type="ECO:0000256" key="1">
    <source>
        <dbReference type="ARBA" id="ARBA00023015"/>
    </source>
</evidence>
<gene>
    <name evidence="8" type="ORF">AAHA92_21315</name>
</gene>
<keyword evidence="2 4" id="KW-0238">DNA-binding</keyword>
<protein>
    <recommendedName>
        <fullName evidence="4">AT-hook motif nuclear-localized protein</fullName>
    </recommendedName>
</protein>
<proteinExistence type="predicted"/>
<evidence type="ECO:0000256" key="6">
    <source>
        <dbReference type="SAM" id="Phobius"/>
    </source>
</evidence>
<feature type="region of interest" description="Disordered" evidence="5">
    <location>
        <begin position="31"/>
        <end position="86"/>
    </location>
</feature>
<comment type="caution">
    <text evidence="8">The sequence shown here is derived from an EMBL/GenBank/DDBJ whole genome shotgun (WGS) entry which is preliminary data.</text>
</comment>
<evidence type="ECO:0000256" key="2">
    <source>
        <dbReference type="ARBA" id="ARBA00023125"/>
    </source>
</evidence>
<dbReference type="AlphaFoldDB" id="A0ABD1GK15"/>
<evidence type="ECO:0000256" key="3">
    <source>
        <dbReference type="ARBA" id="ARBA00023163"/>
    </source>
</evidence>
<dbReference type="InterPro" id="IPR039605">
    <property type="entry name" value="AHL"/>
</dbReference>
<dbReference type="InterPro" id="IPR005175">
    <property type="entry name" value="PPC_dom"/>
</dbReference>
<dbReference type="PANTHER" id="PTHR31500:SF96">
    <property type="entry name" value="AT-HOOK MOTIF NUCLEAR-LOCALIZED PROTEIN 7"/>
    <property type="match status" value="1"/>
</dbReference>
<keyword evidence="3 4" id="KW-0804">Transcription</keyword>
<dbReference type="Pfam" id="PF03479">
    <property type="entry name" value="PCC"/>
    <property type="match status" value="1"/>
</dbReference>
<feature type="region of interest" description="Disordered" evidence="5">
    <location>
        <begin position="228"/>
        <end position="254"/>
    </location>
</feature>
<feature type="compositionally biased region" description="Low complexity" evidence="5">
    <location>
        <begin position="243"/>
        <end position="254"/>
    </location>
</feature>
<reference evidence="8 9" key="1">
    <citation type="submission" date="2024-06" db="EMBL/GenBank/DDBJ databases">
        <title>A chromosome level genome sequence of Diviner's sage (Salvia divinorum).</title>
        <authorList>
            <person name="Ford S.A."/>
            <person name="Ro D.-K."/>
            <person name="Ness R.W."/>
            <person name="Phillips M.A."/>
        </authorList>
    </citation>
    <scope>NUCLEOTIDE SEQUENCE [LARGE SCALE GENOMIC DNA]</scope>
    <source>
        <strain evidence="8">SAF-2024a</strain>
        <tissue evidence="8">Leaf</tissue>
    </source>
</reference>
<dbReference type="Proteomes" id="UP001567538">
    <property type="component" value="Unassembled WGS sequence"/>
</dbReference>
<keyword evidence="1 4" id="KW-0805">Transcription regulation</keyword>
<organism evidence="8 9">
    <name type="scientific">Salvia divinorum</name>
    <name type="common">Maria pastora</name>
    <name type="synonym">Diviner's sage</name>
    <dbReference type="NCBI Taxonomy" id="28513"/>
    <lineage>
        <taxon>Eukaryota</taxon>
        <taxon>Viridiplantae</taxon>
        <taxon>Streptophyta</taxon>
        <taxon>Embryophyta</taxon>
        <taxon>Tracheophyta</taxon>
        <taxon>Spermatophyta</taxon>
        <taxon>Magnoliopsida</taxon>
        <taxon>eudicotyledons</taxon>
        <taxon>Gunneridae</taxon>
        <taxon>Pentapetalae</taxon>
        <taxon>asterids</taxon>
        <taxon>lamiids</taxon>
        <taxon>Lamiales</taxon>
        <taxon>Lamiaceae</taxon>
        <taxon>Nepetoideae</taxon>
        <taxon>Mentheae</taxon>
        <taxon>Salviinae</taxon>
        <taxon>Salvia</taxon>
        <taxon>Salvia subgen. Calosphace</taxon>
    </lineage>
</organism>
<evidence type="ECO:0000256" key="5">
    <source>
        <dbReference type="SAM" id="MobiDB-lite"/>
    </source>
</evidence>
<dbReference type="GO" id="GO:0005634">
    <property type="term" value="C:nucleus"/>
    <property type="evidence" value="ECO:0007669"/>
    <property type="project" value="UniProtKB-SubCell"/>
</dbReference>
<feature type="transmembrane region" description="Helical" evidence="6">
    <location>
        <begin position="131"/>
        <end position="150"/>
    </location>
</feature>
<evidence type="ECO:0000256" key="4">
    <source>
        <dbReference type="RuleBase" id="RU367031"/>
    </source>
</evidence>
<feature type="transmembrane region" description="Helical" evidence="6">
    <location>
        <begin position="199"/>
        <end position="221"/>
    </location>
</feature>
<dbReference type="PROSITE" id="PS51742">
    <property type="entry name" value="PPC"/>
    <property type="match status" value="1"/>
</dbReference>
<dbReference type="Gene3D" id="3.30.1330.80">
    <property type="entry name" value="Hypothetical protein, similar to alpha- acetolactate decarboxylase, domain 2"/>
    <property type="match status" value="1"/>
</dbReference>
<dbReference type="EMBL" id="JBEAFC010000008">
    <property type="protein sequence ID" value="KAL1544467.1"/>
    <property type="molecule type" value="Genomic_DNA"/>
</dbReference>
<keyword evidence="4" id="KW-0539">Nucleus</keyword>
<comment type="function">
    <text evidence="4">Transcription factor that specifically binds AT-rich DNA sequences related to the nuclear matrix attachment regions (MARs).</text>
</comment>
<dbReference type="SUPFAM" id="SSF117856">
    <property type="entry name" value="AF0104/ALDC/Ptd012-like"/>
    <property type="match status" value="1"/>
</dbReference>
<keyword evidence="6" id="KW-0472">Membrane</keyword>
<keyword evidence="6" id="KW-1133">Transmembrane helix</keyword>
<feature type="domain" description="PPC" evidence="7">
    <location>
        <begin position="99"/>
        <end position="243"/>
    </location>
</feature>
<name>A0ABD1GK15_SALDI</name>
<dbReference type="GO" id="GO:0003680">
    <property type="term" value="F:minor groove of adenine-thymine-rich DNA binding"/>
    <property type="evidence" value="ECO:0007669"/>
    <property type="project" value="UniProtKB-UniRule"/>
</dbReference>
<keyword evidence="9" id="KW-1185">Reference proteome</keyword>
<comment type="domain">
    <text evidence="4">The PPC domain mediates interactions between AHL proteins.</text>
</comment>
<evidence type="ECO:0000259" key="7">
    <source>
        <dbReference type="PROSITE" id="PS51742"/>
    </source>
</evidence>
<sequence length="282" mass="30174">MDVSGVRNTVPTEAEHDGLLVAAAMIEVEVENGGGHEENGGGFRERRKRGRPRKQVGGIQPEFRVVADDSGGPQKRGRGRPKGSGKWQTLAASFDINGGSNFTPYIIDIEAGEEYVQNIVERMKSFSQMSCYSMCIMSAWGAISTAQIFLPASRGRILNLKCEGNFTIVRLNGSHTYDEKGGAKICLLSAQLVDPRGNLYGGAVAASLIAAGPTQIIVATFRQNLRQQARVRPPTKSNENENENGNGTVEVEVGVGAGNEEEGAIISVSAPDWISSQPPSNV</sequence>
<dbReference type="CDD" id="cd11378">
    <property type="entry name" value="DUF296"/>
    <property type="match status" value="1"/>
</dbReference>
<evidence type="ECO:0000313" key="8">
    <source>
        <dbReference type="EMBL" id="KAL1544467.1"/>
    </source>
</evidence>
<feature type="compositionally biased region" description="Basic residues" evidence="5">
    <location>
        <begin position="45"/>
        <end position="54"/>
    </location>
</feature>
<accession>A0ABD1GK15</accession>
<keyword evidence="6" id="KW-0812">Transmembrane</keyword>
<dbReference type="PANTHER" id="PTHR31500">
    <property type="entry name" value="AT-HOOK MOTIF NUCLEAR-LOCALIZED PROTEIN 9"/>
    <property type="match status" value="1"/>
</dbReference>